<comment type="subunit">
    <text evidence="2">Homodimer.</text>
</comment>
<dbReference type="NCBIfam" id="NF011405">
    <property type="entry name" value="PRK14830.1"/>
    <property type="match status" value="1"/>
</dbReference>
<evidence type="ECO:0000256" key="1">
    <source>
        <dbReference type="ARBA" id="ARBA00022679"/>
    </source>
</evidence>
<dbReference type="NCBIfam" id="TIGR00055">
    <property type="entry name" value="uppS"/>
    <property type="match status" value="1"/>
</dbReference>
<proteinExistence type="inferred from homology"/>
<dbReference type="InterPro" id="IPR036424">
    <property type="entry name" value="UPP_synth-like_sf"/>
</dbReference>
<keyword evidence="2" id="KW-0479">Metal-binding</keyword>
<accession>A0ABS8GZE2</accession>
<comment type="similarity">
    <text evidence="2">Belongs to the UPP synthase family.</text>
</comment>
<dbReference type="InterPro" id="IPR018520">
    <property type="entry name" value="UPP_synth-like_CS"/>
</dbReference>
<feature type="active site" description="Proton acceptor" evidence="2">
    <location>
        <position position="87"/>
    </location>
</feature>
<dbReference type="Pfam" id="PF01255">
    <property type="entry name" value="Prenyltransf"/>
    <property type="match status" value="1"/>
</dbReference>
<name>A0ABS8GZE2_9SPHN</name>
<keyword evidence="1 2" id="KW-0808">Transferase</keyword>
<evidence type="ECO:0000313" key="3">
    <source>
        <dbReference type="EMBL" id="MCC4231203.1"/>
    </source>
</evidence>
<feature type="binding site" evidence="2">
    <location>
        <position position="44"/>
    </location>
    <ligand>
        <name>substrate</name>
    </ligand>
</feature>
<dbReference type="NCBIfam" id="NF011408">
    <property type="entry name" value="PRK14834.1"/>
    <property type="match status" value="1"/>
</dbReference>
<evidence type="ECO:0000256" key="2">
    <source>
        <dbReference type="HAMAP-Rule" id="MF_01139"/>
    </source>
</evidence>
<feature type="binding site" evidence="2">
    <location>
        <position position="207"/>
    </location>
    <ligand>
        <name>substrate</name>
    </ligand>
</feature>
<keyword evidence="4" id="KW-1185">Reference proteome</keyword>
<dbReference type="InterPro" id="IPR001441">
    <property type="entry name" value="UPP_synth-like"/>
</dbReference>
<dbReference type="HAMAP" id="MF_01139">
    <property type="entry name" value="ISPT"/>
    <property type="match status" value="1"/>
</dbReference>
<reference evidence="3 4" key="1">
    <citation type="submission" date="2021-10" db="EMBL/GenBank/DDBJ databases">
        <title>The diversity and Nitrogen Metabolism of Culturable Nitrate-Utilizing Bacteria Within the Oxygen Minimum Zone of the Changjiang (Yangtze River)Estuary.</title>
        <authorList>
            <person name="Zhang D."/>
            <person name="Zheng J."/>
            <person name="Liu S."/>
            <person name="He W."/>
        </authorList>
    </citation>
    <scope>NUCLEOTIDE SEQUENCE [LARGE SCALE GENOMIC DNA]</scope>
    <source>
        <strain evidence="3 4">FXH275-2</strain>
    </source>
</reference>
<feature type="binding site" evidence="2">
    <location>
        <position position="88"/>
    </location>
    <ligand>
        <name>substrate</name>
    </ligand>
</feature>
<feature type="binding site" evidence="2">
    <location>
        <begin position="84"/>
        <end position="86"/>
    </location>
    <ligand>
        <name>substrate</name>
    </ligand>
</feature>
<dbReference type="PANTHER" id="PTHR10291">
    <property type="entry name" value="DEHYDRODOLICHYL DIPHOSPHATE SYNTHASE FAMILY MEMBER"/>
    <property type="match status" value="1"/>
</dbReference>
<comment type="cofactor">
    <cofactor evidence="2">
        <name>Mg(2+)</name>
        <dbReference type="ChEBI" id="CHEBI:18420"/>
    </cofactor>
    <text evidence="2">Binds 2 magnesium ions per subunit.</text>
</comment>
<gene>
    <name evidence="3" type="ORF">LL253_00695</name>
</gene>
<feature type="binding site" evidence="2">
    <location>
        <position position="52"/>
    </location>
    <ligand>
        <name>substrate</name>
    </ligand>
</feature>
<dbReference type="PANTHER" id="PTHR10291:SF0">
    <property type="entry name" value="DEHYDRODOLICHYL DIPHOSPHATE SYNTHASE 2"/>
    <property type="match status" value="1"/>
</dbReference>
<dbReference type="Proteomes" id="UP001198830">
    <property type="component" value="Unassembled WGS sequence"/>
</dbReference>
<dbReference type="GO" id="GO:0016740">
    <property type="term" value="F:transferase activity"/>
    <property type="evidence" value="ECO:0007669"/>
    <property type="project" value="UniProtKB-KW"/>
</dbReference>
<feature type="binding site" evidence="2">
    <location>
        <position position="226"/>
    </location>
    <ligand>
        <name>Mg(2+)</name>
        <dbReference type="ChEBI" id="CHEBI:18420"/>
    </ligand>
</feature>
<dbReference type="EC" id="2.5.1.-" evidence="2"/>
<keyword evidence="2" id="KW-0460">Magnesium</keyword>
<feature type="binding site" evidence="2">
    <location>
        <begin position="40"/>
        <end position="43"/>
    </location>
    <ligand>
        <name>substrate</name>
    </ligand>
</feature>
<comment type="function">
    <text evidence="2">Catalyzes the condensation of isopentenyl diphosphate (IPP) with allylic pyrophosphates generating different type of terpenoids.</text>
</comment>
<protein>
    <recommendedName>
        <fullName evidence="2">Isoprenyl transferase</fullName>
        <ecNumber evidence="2">2.5.1.-</ecNumber>
    </recommendedName>
</protein>
<sequence>MATHAQSNLSSIASVGGARAVDGVAAPSPGPRHVAIIMDGNGRWAKKRLLPRIAGHRAGVEAVRRVARAAQDMGLECLTLYAFSSENWKRPASEVADLMGLLRHFIQSDIEEFHANGVRLKVIGDYRALDPSLVTLIEGAMARTAGNSGPVIAIALNYGAQDEMVRAAQRIAQKVARGELAASDIGITDIDNELDTCELPPLDLLIRTSGELRLSNFMLWQAAYAELYFTDLLWPDFDDRALGQALDAFRMRDRRFGGL</sequence>
<dbReference type="RefSeq" id="WP_228225840.1">
    <property type="nucleotide sequence ID" value="NZ_JAJGNP010000001.1"/>
</dbReference>
<feature type="active site" evidence="2">
    <location>
        <position position="39"/>
    </location>
</feature>
<dbReference type="PROSITE" id="PS01066">
    <property type="entry name" value="UPP_SYNTHASE"/>
    <property type="match status" value="1"/>
</dbReference>
<dbReference type="EMBL" id="JAJGNP010000001">
    <property type="protein sequence ID" value="MCC4231203.1"/>
    <property type="molecule type" value="Genomic_DNA"/>
</dbReference>
<organism evidence="3 4">
    <name type="scientific">Sphingobium soli</name>
    <dbReference type="NCBI Taxonomy" id="1591116"/>
    <lineage>
        <taxon>Bacteria</taxon>
        <taxon>Pseudomonadati</taxon>
        <taxon>Pseudomonadota</taxon>
        <taxon>Alphaproteobacteria</taxon>
        <taxon>Sphingomonadales</taxon>
        <taxon>Sphingomonadaceae</taxon>
        <taxon>Sphingobium</taxon>
    </lineage>
</organism>
<dbReference type="Gene3D" id="3.40.1180.10">
    <property type="entry name" value="Decaprenyl diphosphate synthase-like"/>
    <property type="match status" value="1"/>
</dbReference>
<dbReference type="CDD" id="cd00475">
    <property type="entry name" value="Cis_IPPS"/>
    <property type="match status" value="1"/>
</dbReference>
<feature type="binding site" evidence="2">
    <location>
        <position position="39"/>
    </location>
    <ligand>
        <name>Mg(2+)</name>
        <dbReference type="ChEBI" id="CHEBI:18420"/>
    </ligand>
</feature>
<comment type="caution">
    <text evidence="3">The sequence shown here is derived from an EMBL/GenBank/DDBJ whole genome shotgun (WGS) entry which is preliminary data.</text>
</comment>
<feature type="binding site" evidence="2">
    <location>
        <begin position="213"/>
        <end position="215"/>
    </location>
    <ligand>
        <name>substrate</name>
    </ligand>
</feature>
<dbReference type="SUPFAM" id="SSF64005">
    <property type="entry name" value="Undecaprenyl diphosphate synthase"/>
    <property type="match status" value="1"/>
</dbReference>
<evidence type="ECO:0000313" key="4">
    <source>
        <dbReference type="Proteomes" id="UP001198830"/>
    </source>
</evidence>
<feature type="binding site" evidence="2">
    <location>
        <position position="56"/>
    </location>
    <ligand>
        <name>substrate</name>
    </ligand>
</feature>
<feature type="binding site" evidence="2">
    <location>
        <position position="90"/>
    </location>
    <ligand>
        <name>substrate</name>
    </ligand>
</feature>